<gene>
    <name evidence="1" type="ORF">H4219_004808</name>
</gene>
<organism evidence="1 2">
    <name type="scientific">Mycoemilia scoparia</name>
    <dbReference type="NCBI Taxonomy" id="417184"/>
    <lineage>
        <taxon>Eukaryota</taxon>
        <taxon>Fungi</taxon>
        <taxon>Fungi incertae sedis</taxon>
        <taxon>Zoopagomycota</taxon>
        <taxon>Kickxellomycotina</taxon>
        <taxon>Kickxellomycetes</taxon>
        <taxon>Kickxellales</taxon>
        <taxon>Kickxellaceae</taxon>
        <taxon>Mycoemilia</taxon>
    </lineage>
</organism>
<dbReference type="AlphaFoldDB" id="A0A9W7ZRB6"/>
<protein>
    <submittedName>
        <fullName evidence="1">Uncharacterized protein</fullName>
    </submittedName>
</protein>
<name>A0A9W7ZRB6_9FUNG</name>
<accession>A0A9W7ZRB6</accession>
<keyword evidence="2" id="KW-1185">Reference proteome</keyword>
<dbReference type="Proteomes" id="UP001150538">
    <property type="component" value="Unassembled WGS sequence"/>
</dbReference>
<comment type="caution">
    <text evidence="1">The sequence shown here is derived from an EMBL/GenBank/DDBJ whole genome shotgun (WGS) entry which is preliminary data.</text>
</comment>
<reference evidence="1" key="1">
    <citation type="submission" date="2022-07" db="EMBL/GenBank/DDBJ databases">
        <title>Phylogenomic reconstructions and comparative analyses of Kickxellomycotina fungi.</title>
        <authorList>
            <person name="Reynolds N.K."/>
            <person name="Stajich J.E."/>
            <person name="Barry K."/>
            <person name="Grigoriev I.V."/>
            <person name="Crous P."/>
            <person name="Smith M.E."/>
        </authorList>
    </citation>
    <scope>NUCLEOTIDE SEQUENCE</scope>
    <source>
        <strain evidence="1">NBRC 100468</strain>
    </source>
</reference>
<evidence type="ECO:0000313" key="1">
    <source>
        <dbReference type="EMBL" id="KAJ1914390.1"/>
    </source>
</evidence>
<dbReference type="EMBL" id="JANBPU010000200">
    <property type="protein sequence ID" value="KAJ1914390.1"/>
    <property type="molecule type" value="Genomic_DNA"/>
</dbReference>
<sequence>MLQSVAIAVCRKRQWPLYPVRFSLESLAKPIIASLPRVGPAVMTRWWLSSIDTAQHHPAYSAVPSKTAMHPRPRHRLALTGPLMPLLQCRLGRHWCRLISIELRYSLVWTLDRKSEGAAVSSNALLSHPALSGQDKSQGWRQQDKGSTGFGLFIPCI</sequence>
<evidence type="ECO:0000313" key="2">
    <source>
        <dbReference type="Proteomes" id="UP001150538"/>
    </source>
</evidence>
<proteinExistence type="predicted"/>